<accession>A0A0H2RKQ6</accession>
<keyword evidence="2" id="KW-1185">Reference proteome</keyword>
<name>A0A0H2RKQ6_9AGAM</name>
<dbReference type="Proteomes" id="UP000053477">
    <property type="component" value="Unassembled WGS sequence"/>
</dbReference>
<gene>
    <name evidence="1" type="ORF">SCHPADRAFT_412578</name>
</gene>
<evidence type="ECO:0000313" key="1">
    <source>
        <dbReference type="EMBL" id="KLO12570.1"/>
    </source>
</evidence>
<sequence length="164" mass="18265">MRAEESTRKSESQTLFYSLCWRAVNAHLEHRRMPQTLLSAILSTEACNPRTAITIITEKMTIDHPRCSFRYHMAVSPLGIKLALKHFIPAGAPARTSVRRLEKARRHQKNLQGTTTPPSFGRTARAVQLDDMMAFIPVVLRTDAFVTLGSSGPPRPGRSGRADA</sequence>
<evidence type="ECO:0000313" key="2">
    <source>
        <dbReference type="Proteomes" id="UP000053477"/>
    </source>
</evidence>
<proteinExistence type="predicted"/>
<dbReference type="AlphaFoldDB" id="A0A0H2RKQ6"/>
<dbReference type="InParanoid" id="A0A0H2RKQ6"/>
<dbReference type="EMBL" id="KQ085975">
    <property type="protein sequence ID" value="KLO12570.1"/>
    <property type="molecule type" value="Genomic_DNA"/>
</dbReference>
<protein>
    <submittedName>
        <fullName evidence="1">Uncharacterized protein</fullName>
    </submittedName>
</protein>
<reference evidence="1 2" key="1">
    <citation type="submission" date="2015-04" db="EMBL/GenBank/DDBJ databases">
        <title>Complete genome sequence of Schizopora paradoxa KUC8140, a cosmopolitan wood degrader in East Asia.</title>
        <authorList>
            <consortium name="DOE Joint Genome Institute"/>
            <person name="Min B."/>
            <person name="Park H."/>
            <person name="Jang Y."/>
            <person name="Kim J.-J."/>
            <person name="Kim K.H."/>
            <person name="Pangilinan J."/>
            <person name="Lipzen A."/>
            <person name="Riley R."/>
            <person name="Grigoriev I.V."/>
            <person name="Spatafora J.W."/>
            <person name="Choi I.-G."/>
        </authorList>
    </citation>
    <scope>NUCLEOTIDE SEQUENCE [LARGE SCALE GENOMIC DNA]</scope>
    <source>
        <strain evidence="1 2">KUC8140</strain>
    </source>
</reference>
<organism evidence="1 2">
    <name type="scientific">Schizopora paradoxa</name>
    <dbReference type="NCBI Taxonomy" id="27342"/>
    <lineage>
        <taxon>Eukaryota</taxon>
        <taxon>Fungi</taxon>
        <taxon>Dikarya</taxon>
        <taxon>Basidiomycota</taxon>
        <taxon>Agaricomycotina</taxon>
        <taxon>Agaricomycetes</taxon>
        <taxon>Hymenochaetales</taxon>
        <taxon>Schizoporaceae</taxon>
        <taxon>Schizopora</taxon>
    </lineage>
</organism>